<name>A0A510UUF7_9CELL</name>
<dbReference type="InterPro" id="IPR050272">
    <property type="entry name" value="Isochorismatase-like_hydrls"/>
</dbReference>
<dbReference type="GO" id="GO:0016787">
    <property type="term" value="F:hydrolase activity"/>
    <property type="evidence" value="ECO:0007669"/>
    <property type="project" value="UniProtKB-KW"/>
</dbReference>
<dbReference type="EMBL" id="BJUA01000009">
    <property type="protein sequence ID" value="GEK18314.1"/>
    <property type="molecule type" value="Genomic_DNA"/>
</dbReference>
<dbReference type="Proteomes" id="UP000321386">
    <property type="component" value="Unassembled WGS sequence"/>
</dbReference>
<dbReference type="CDD" id="cd00431">
    <property type="entry name" value="cysteine_hydrolases"/>
    <property type="match status" value="1"/>
</dbReference>
<sequence>MPVDVLDPTTALVLVDLQKGITALPTVHDPAVVVARAAQLADAARRAGRLVVRVRVELAPDGGDLLHGRTDSPGPAVAQAADFSELDPRVPASSADLHVVKRGWDAFTGTELDSRLRRRGVRAVVIAGIATSIGVESTARTARELGYEVVVAHDAVTDLVASAHANALDVILPRIARLESAAVLADLLARPRAA</sequence>
<keyword evidence="4" id="KW-1185">Reference proteome</keyword>
<organism evidence="3 4">
    <name type="scientific">Cellulomonas persica</name>
    <dbReference type="NCBI Taxonomy" id="76861"/>
    <lineage>
        <taxon>Bacteria</taxon>
        <taxon>Bacillati</taxon>
        <taxon>Actinomycetota</taxon>
        <taxon>Actinomycetes</taxon>
        <taxon>Micrococcales</taxon>
        <taxon>Cellulomonadaceae</taxon>
        <taxon>Cellulomonas</taxon>
    </lineage>
</organism>
<reference evidence="3 4" key="1">
    <citation type="submission" date="2019-07" db="EMBL/GenBank/DDBJ databases">
        <title>Whole genome shotgun sequence of Cellulomonas persica NBRC 101101.</title>
        <authorList>
            <person name="Hosoyama A."/>
            <person name="Uohara A."/>
            <person name="Ohji S."/>
            <person name="Ichikawa N."/>
        </authorList>
    </citation>
    <scope>NUCLEOTIDE SEQUENCE [LARGE SCALE GENOMIC DNA]</scope>
    <source>
        <strain evidence="3 4">NBRC 101101</strain>
    </source>
</reference>
<comment type="caution">
    <text evidence="3">The sequence shown here is derived from an EMBL/GenBank/DDBJ whole genome shotgun (WGS) entry which is preliminary data.</text>
</comment>
<evidence type="ECO:0000256" key="1">
    <source>
        <dbReference type="ARBA" id="ARBA00022801"/>
    </source>
</evidence>
<proteinExistence type="predicted"/>
<dbReference type="PANTHER" id="PTHR43540">
    <property type="entry name" value="PEROXYUREIDOACRYLATE/UREIDOACRYLATE AMIDOHYDROLASE-RELATED"/>
    <property type="match status" value="1"/>
</dbReference>
<dbReference type="InterPro" id="IPR000868">
    <property type="entry name" value="Isochorismatase-like_dom"/>
</dbReference>
<dbReference type="AlphaFoldDB" id="A0A510UUF7"/>
<dbReference type="Pfam" id="PF00857">
    <property type="entry name" value="Isochorismatase"/>
    <property type="match status" value="1"/>
</dbReference>
<protein>
    <submittedName>
        <fullName evidence="3">Hydrolase</fullName>
    </submittedName>
</protein>
<dbReference type="RefSeq" id="WP_146806556.1">
    <property type="nucleotide sequence ID" value="NZ_BJUA01000009.1"/>
</dbReference>
<keyword evidence="1 3" id="KW-0378">Hydrolase</keyword>
<feature type="domain" description="Isochorismatase-like" evidence="2">
    <location>
        <begin position="10"/>
        <end position="180"/>
    </location>
</feature>
<dbReference type="OrthoDB" id="3174612at2"/>
<dbReference type="Gene3D" id="3.40.50.850">
    <property type="entry name" value="Isochorismatase-like"/>
    <property type="match status" value="1"/>
</dbReference>
<evidence type="ECO:0000259" key="2">
    <source>
        <dbReference type="Pfam" id="PF00857"/>
    </source>
</evidence>
<accession>A0A510UUF7</accession>
<evidence type="ECO:0000313" key="4">
    <source>
        <dbReference type="Proteomes" id="UP000321386"/>
    </source>
</evidence>
<evidence type="ECO:0000313" key="3">
    <source>
        <dbReference type="EMBL" id="GEK18314.1"/>
    </source>
</evidence>
<dbReference type="InterPro" id="IPR036380">
    <property type="entry name" value="Isochorismatase-like_sf"/>
</dbReference>
<gene>
    <name evidence="3" type="ORF">CPE01_20470</name>
</gene>
<dbReference type="SUPFAM" id="SSF52499">
    <property type="entry name" value="Isochorismatase-like hydrolases"/>
    <property type="match status" value="1"/>
</dbReference>
<dbReference type="PANTHER" id="PTHR43540:SF7">
    <property type="entry name" value="ISOCHORISMATASE FAMILY PROTEIN YECD"/>
    <property type="match status" value="1"/>
</dbReference>